<dbReference type="GO" id="GO:0005634">
    <property type="term" value="C:nucleus"/>
    <property type="evidence" value="ECO:0007669"/>
    <property type="project" value="TreeGrafter"/>
</dbReference>
<keyword evidence="1" id="KW-0175">Coiled coil</keyword>
<dbReference type="Proteomes" id="UP000285301">
    <property type="component" value="Unassembled WGS sequence"/>
</dbReference>
<dbReference type="STRING" id="1965070.A0A3S3QH39"/>
<protein>
    <submittedName>
        <fullName evidence="3">Protein bunched: class 1/class 3/D/E isoforms-like protein</fullName>
    </submittedName>
</protein>
<dbReference type="PANTHER" id="PTHR46745">
    <property type="entry name" value="TSC22 DOMAIN FAMILY PROTEIN 1"/>
    <property type="match status" value="1"/>
</dbReference>
<evidence type="ECO:0000313" key="5">
    <source>
        <dbReference type="Proteomes" id="UP000285301"/>
    </source>
</evidence>
<dbReference type="Pfam" id="PF01166">
    <property type="entry name" value="TSC22"/>
    <property type="match status" value="1"/>
</dbReference>
<name>A0A3S3QH39_9ACAR</name>
<dbReference type="PANTHER" id="PTHR46745:SF1">
    <property type="entry name" value="TSC22 DOMAIN FAMILY PROTEIN 1"/>
    <property type="match status" value="1"/>
</dbReference>
<dbReference type="GO" id="GO:0006357">
    <property type="term" value="P:regulation of transcription by RNA polymerase II"/>
    <property type="evidence" value="ECO:0007669"/>
    <property type="project" value="InterPro"/>
</dbReference>
<dbReference type="SUPFAM" id="SSF58026">
    <property type="entry name" value="Delta-sleep-inducing peptide immunoreactive peptide"/>
    <property type="match status" value="1"/>
</dbReference>
<dbReference type="AlphaFoldDB" id="A0A3S3QH39"/>
<reference evidence="3" key="2">
    <citation type="submission" date="2018-11" db="EMBL/GenBank/DDBJ databases">
        <title>Trombidioid mite genomics.</title>
        <authorList>
            <person name="Dong X."/>
        </authorList>
    </citation>
    <scope>NUCLEOTIDE SEQUENCE</scope>
    <source>
        <strain evidence="3">UoL-WK</strain>
    </source>
</reference>
<dbReference type="GO" id="GO:0008284">
    <property type="term" value="P:positive regulation of cell population proliferation"/>
    <property type="evidence" value="ECO:0007669"/>
    <property type="project" value="TreeGrafter"/>
</dbReference>
<feature type="compositionally biased region" description="Low complexity" evidence="2">
    <location>
        <begin position="110"/>
        <end position="131"/>
    </location>
</feature>
<feature type="region of interest" description="Disordered" evidence="2">
    <location>
        <begin position="103"/>
        <end position="157"/>
    </location>
</feature>
<organism evidence="3 5">
    <name type="scientific">Dinothrombium tinctorium</name>
    <dbReference type="NCBI Taxonomy" id="1965070"/>
    <lineage>
        <taxon>Eukaryota</taxon>
        <taxon>Metazoa</taxon>
        <taxon>Ecdysozoa</taxon>
        <taxon>Arthropoda</taxon>
        <taxon>Chelicerata</taxon>
        <taxon>Arachnida</taxon>
        <taxon>Acari</taxon>
        <taxon>Acariformes</taxon>
        <taxon>Trombidiformes</taxon>
        <taxon>Prostigmata</taxon>
        <taxon>Anystina</taxon>
        <taxon>Parasitengona</taxon>
        <taxon>Trombidioidea</taxon>
        <taxon>Trombidiidae</taxon>
        <taxon>Dinothrombium</taxon>
    </lineage>
</organism>
<gene>
    <name evidence="3" type="ORF">B4U79_12102</name>
    <name evidence="4" type="ORF">B4U79_13664</name>
</gene>
<dbReference type="EMBL" id="NCKU01002837">
    <property type="protein sequence ID" value="RWS08684.1"/>
    <property type="molecule type" value="Genomic_DNA"/>
</dbReference>
<comment type="caution">
    <text evidence="3">The sequence shown here is derived from an EMBL/GenBank/DDBJ whole genome shotgun (WGS) entry which is preliminary data.</text>
</comment>
<dbReference type="CDD" id="cd21936">
    <property type="entry name" value="ZIP_TSC22D"/>
    <property type="match status" value="1"/>
</dbReference>
<feature type="compositionally biased region" description="Low complexity" evidence="2">
    <location>
        <begin position="141"/>
        <end position="157"/>
    </location>
</feature>
<feature type="coiled-coil region" evidence="1">
    <location>
        <begin position="62"/>
        <end position="96"/>
    </location>
</feature>
<dbReference type="Gene3D" id="1.20.5.490">
    <property type="entry name" value="Single helix bin"/>
    <property type="match status" value="1"/>
</dbReference>
<dbReference type="GO" id="GO:0043066">
    <property type="term" value="P:negative regulation of apoptotic process"/>
    <property type="evidence" value="ECO:0007669"/>
    <property type="project" value="TreeGrafter"/>
</dbReference>
<evidence type="ECO:0000256" key="1">
    <source>
        <dbReference type="SAM" id="Coils"/>
    </source>
</evidence>
<dbReference type="EMBL" id="NCKU01000472">
    <property type="protein sequence ID" value="RWS15402.1"/>
    <property type="molecule type" value="Genomic_DNA"/>
</dbReference>
<evidence type="ECO:0000256" key="2">
    <source>
        <dbReference type="SAM" id="MobiDB-lite"/>
    </source>
</evidence>
<dbReference type="GO" id="GO:0005829">
    <property type="term" value="C:cytosol"/>
    <property type="evidence" value="ECO:0007669"/>
    <property type="project" value="TreeGrafter"/>
</dbReference>
<evidence type="ECO:0000313" key="4">
    <source>
        <dbReference type="EMBL" id="RWS15402.1"/>
    </source>
</evidence>
<proteinExistence type="predicted"/>
<accession>A0A3S3QH39</accession>
<evidence type="ECO:0000313" key="3">
    <source>
        <dbReference type="EMBL" id="RWS08684.1"/>
    </source>
</evidence>
<dbReference type="InterPro" id="IPR000580">
    <property type="entry name" value="TSC22/Bun"/>
</dbReference>
<keyword evidence="5" id="KW-1185">Reference proteome</keyword>
<dbReference type="OrthoDB" id="8961796at2759"/>
<sequence length="157" mass="17368">MDVSLPKPDLRDLSDSSSILISVYYFIKNFIGVSNSGQATNSTVTIDSKIQEALDLVKSNLMFAVREEVDVLKEKIDELRNKVNRLELENSILRAHASSEALSLLQKPHQTASSSSQNSPQSSESSTTASNRHTQTFAVYNNDDNNNHSNNSTSHQL</sequence>
<reference evidence="3 5" key="1">
    <citation type="journal article" date="2018" name="Gigascience">
        <title>Genomes of trombidid mites reveal novel predicted allergens and laterally-transferred genes associated with secondary metabolism.</title>
        <authorList>
            <person name="Dong X."/>
            <person name="Chaisiri K."/>
            <person name="Xia D."/>
            <person name="Armstrong S.D."/>
            <person name="Fang Y."/>
            <person name="Donnelly M.J."/>
            <person name="Kadowaki T."/>
            <person name="McGarry J.W."/>
            <person name="Darby A.C."/>
            <person name="Makepeace B.L."/>
        </authorList>
    </citation>
    <scope>NUCLEOTIDE SEQUENCE [LARGE SCALE GENOMIC DNA]</scope>
    <source>
        <strain evidence="3">UoL-WK</strain>
    </source>
</reference>